<reference evidence="7 8" key="1">
    <citation type="journal article" date="2018" name="Sci. Rep.">
        <title>Genomic signatures of local adaptation to the degree of environmental predictability in rotifers.</title>
        <authorList>
            <person name="Franch-Gras L."/>
            <person name="Hahn C."/>
            <person name="Garcia-Roger E.M."/>
            <person name="Carmona M.J."/>
            <person name="Serra M."/>
            <person name="Gomez A."/>
        </authorList>
    </citation>
    <scope>NUCLEOTIDE SEQUENCE [LARGE SCALE GENOMIC DNA]</scope>
    <source>
        <strain evidence="7">HYR1</strain>
    </source>
</reference>
<dbReference type="CDD" id="cd18793">
    <property type="entry name" value="SF2_C_SNF"/>
    <property type="match status" value="1"/>
</dbReference>
<dbReference type="Proteomes" id="UP000276133">
    <property type="component" value="Unassembled WGS sequence"/>
</dbReference>
<dbReference type="GO" id="GO:0006281">
    <property type="term" value="P:DNA repair"/>
    <property type="evidence" value="ECO:0007669"/>
    <property type="project" value="TreeGrafter"/>
</dbReference>
<dbReference type="SMART" id="SM00487">
    <property type="entry name" value="DEXDc"/>
    <property type="match status" value="1"/>
</dbReference>
<dbReference type="GO" id="GO:0005524">
    <property type="term" value="F:ATP binding"/>
    <property type="evidence" value="ECO:0007669"/>
    <property type="project" value="UniProtKB-KW"/>
</dbReference>
<dbReference type="InterPro" id="IPR000330">
    <property type="entry name" value="SNF2_N"/>
</dbReference>
<keyword evidence="3" id="KW-0067">ATP-binding</keyword>
<evidence type="ECO:0000259" key="5">
    <source>
        <dbReference type="PROSITE" id="PS51192"/>
    </source>
</evidence>
<sequence>MNRLDVESIFVEDSMEDDKENSFGKNGPNKISQSPMTDLSNNSNSLKSSKKNFIIEDSFEQDTESSHSGTEKSSVNTVEETDEEQSEPNHTTNLHSYRDKNASTDEENSQEVIAKSVAKKIQSDDEEIIPMRKNTKNVIQSDDSFEFQPKTSNTQKIISKETNDTMLDDSFDNVKSNITHFGKANQNESLDIIELSDTETNDIASSTQYINPEKTPVKSYSIFDKTSKLSQDKPLSSWSPNYEKVKASIKAKMEENAPKKIQIIDLEDEMVKQTEEKKAPKYEAPLKNTNRYVDSRSLYQEEKLKILSDRMIEVLEEKPEADNFIESQTPGGLKVSLLPHQKFSMLWLKWREGSYPNGGILADDMGLGKTLTILSYLKMVKDEHEAKLMAKLEQEDEQPDDEELNTRELLKRAKKKRSKKITYRLKTLIVLPASLLYQWQGEIQSKFEKDTFKIHVYHDANRKRHAYNLDDNDLVFTTYEIVSREVEFDKEGNLTSTDSPLTSVKWKRIILDEAHRIKNHTTKANKAMCALRAKYRIAITGTPIHNSLNDLYSLVKFLHFSPMDDYGLWKYVFADEKASNKNNPSSIERLKRLNSWMAFLSDYLILRRTKADKMHGSDKKIVDLPDKNIEIIRVKLNTEEKTIYDKIFNESKEKVKSFLQNQQNRLLGKATNSMSGSAVSEIFVYLLRLRQACCHLSLLSECLDISELQSMKLEAQGINDLMENMTLNGMTDTNSKFSDMTHCLKREYLSSKMGKLIEMVEKFLSEYPDDKLIVVSQWTSVLSLVAVYLRKNEIEFCEITGQVNLIRRNEIVEEFNVKTNTKLRIMLLSLTAGGVGLNLVGANRMFIMDIHWNPALEQQAMDRIYRVGQRKECFIYRILCENTIEERIEEIQHHKLQLAQKVCGASAANIPGMAAVGNAKLTIHDFKLLFKDFDNN</sequence>
<dbReference type="Gene3D" id="3.40.50.10810">
    <property type="entry name" value="Tandem AAA-ATPase domain"/>
    <property type="match status" value="1"/>
</dbReference>
<name>A0A3M7SCM3_BRAPC</name>
<dbReference type="GO" id="GO:0005634">
    <property type="term" value="C:nucleus"/>
    <property type="evidence" value="ECO:0007669"/>
    <property type="project" value="TreeGrafter"/>
</dbReference>
<feature type="compositionally biased region" description="Polar residues" evidence="4">
    <location>
        <begin position="29"/>
        <end position="38"/>
    </location>
</feature>
<dbReference type="OrthoDB" id="423559at2759"/>
<dbReference type="Pfam" id="PF00271">
    <property type="entry name" value="Helicase_C"/>
    <property type="match status" value="1"/>
</dbReference>
<evidence type="ECO:0000256" key="4">
    <source>
        <dbReference type="SAM" id="MobiDB-lite"/>
    </source>
</evidence>
<proteinExistence type="predicted"/>
<dbReference type="PROSITE" id="PS51192">
    <property type="entry name" value="HELICASE_ATP_BIND_1"/>
    <property type="match status" value="1"/>
</dbReference>
<protein>
    <submittedName>
        <fullName evidence="7">Transcription termination factor 2 isoform X1</fullName>
    </submittedName>
</protein>
<dbReference type="EMBL" id="REGN01001616">
    <property type="protein sequence ID" value="RNA33564.1"/>
    <property type="molecule type" value="Genomic_DNA"/>
</dbReference>
<dbReference type="PANTHER" id="PTHR45626">
    <property type="entry name" value="TRANSCRIPTION TERMINATION FACTOR 2-RELATED"/>
    <property type="match status" value="1"/>
</dbReference>
<evidence type="ECO:0000256" key="1">
    <source>
        <dbReference type="ARBA" id="ARBA00022741"/>
    </source>
</evidence>
<keyword evidence="1" id="KW-0547">Nucleotide-binding</keyword>
<evidence type="ECO:0000313" key="7">
    <source>
        <dbReference type="EMBL" id="RNA33564.1"/>
    </source>
</evidence>
<dbReference type="Pfam" id="PF00176">
    <property type="entry name" value="SNF2-rel_dom"/>
    <property type="match status" value="1"/>
</dbReference>
<feature type="domain" description="Helicase ATP-binding" evidence="5">
    <location>
        <begin position="350"/>
        <end position="561"/>
    </location>
</feature>
<evidence type="ECO:0000256" key="2">
    <source>
        <dbReference type="ARBA" id="ARBA00022801"/>
    </source>
</evidence>
<accession>A0A3M7SCM3</accession>
<evidence type="ECO:0000256" key="3">
    <source>
        <dbReference type="ARBA" id="ARBA00022840"/>
    </source>
</evidence>
<keyword evidence="2" id="KW-0378">Hydrolase</keyword>
<dbReference type="AlphaFoldDB" id="A0A3M7SCM3"/>
<dbReference type="Gene3D" id="3.40.50.300">
    <property type="entry name" value="P-loop containing nucleotide triphosphate hydrolases"/>
    <property type="match status" value="1"/>
</dbReference>
<dbReference type="GO" id="GO:0016787">
    <property type="term" value="F:hydrolase activity"/>
    <property type="evidence" value="ECO:0007669"/>
    <property type="project" value="UniProtKB-KW"/>
</dbReference>
<dbReference type="SMART" id="SM00490">
    <property type="entry name" value="HELICc"/>
    <property type="match status" value="1"/>
</dbReference>
<dbReference type="InterPro" id="IPR049730">
    <property type="entry name" value="SNF2/RAD54-like_C"/>
</dbReference>
<organism evidence="7 8">
    <name type="scientific">Brachionus plicatilis</name>
    <name type="common">Marine rotifer</name>
    <name type="synonym">Brachionus muelleri</name>
    <dbReference type="NCBI Taxonomy" id="10195"/>
    <lineage>
        <taxon>Eukaryota</taxon>
        <taxon>Metazoa</taxon>
        <taxon>Spiralia</taxon>
        <taxon>Gnathifera</taxon>
        <taxon>Rotifera</taxon>
        <taxon>Eurotatoria</taxon>
        <taxon>Monogononta</taxon>
        <taxon>Pseudotrocha</taxon>
        <taxon>Ploima</taxon>
        <taxon>Brachionidae</taxon>
        <taxon>Brachionus</taxon>
    </lineage>
</organism>
<dbReference type="PROSITE" id="PS51194">
    <property type="entry name" value="HELICASE_CTER"/>
    <property type="match status" value="1"/>
</dbReference>
<dbReference type="SUPFAM" id="SSF52540">
    <property type="entry name" value="P-loop containing nucleoside triphosphate hydrolases"/>
    <property type="match status" value="2"/>
</dbReference>
<dbReference type="InterPro" id="IPR027417">
    <property type="entry name" value="P-loop_NTPase"/>
</dbReference>
<evidence type="ECO:0000259" key="6">
    <source>
        <dbReference type="PROSITE" id="PS51194"/>
    </source>
</evidence>
<comment type="caution">
    <text evidence="7">The sequence shown here is derived from an EMBL/GenBank/DDBJ whole genome shotgun (WGS) entry which is preliminary data.</text>
</comment>
<dbReference type="GO" id="GO:0008094">
    <property type="term" value="F:ATP-dependent activity, acting on DNA"/>
    <property type="evidence" value="ECO:0007669"/>
    <property type="project" value="TreeGrafter"/>
</dbReference>
<gene>
    <name evidence="7" type="ORF">BpHYR1_001913</name>
</gene>
<dbReference type="InterPro" id="IPR014001">
    <property type="entry name" value="Helicase_ATP-bd"/>
</dbReference>
<dbReference type="STRING" id="10195.A0A3M7SCM3"/>
<dbReference type="InterPro" id="IPR038718">
    <property type="entry name" value="SNF2-like_sf"/>
</dbReference>
<evidence type="ECO:0000313" key="8">
    <source>
        <dbReference type="Proteomes" id="UP000276133"/>
    </source>
</evidence>
<feature type="domain" description="Helicase C-terminal" evidence="6">
    <location>
        <begin position="755"/>
        <end position="910"/>
    </location>
</feature>
<feature type="compositionally biased region" description="Polar residues" evidence="4">
    <location>
        <begin position="66"/>
        <end position="78"/>
    </location>
</feature>
<dbReference type="InterPro" id="IPR001650">
    <property type="entry name" value="Helicase_C-like"/>
</dbReference>
<feature type="region of interest" description="Disordered" evidence="4">
    <location>
        <begin position="1"/>
        <end position="111"/>
    </location>
</feature>
<dbReference type="PANTHER" id="PTHR45626:SF50">
    <property type="entry name" value="TRANSCRIPTION TERMINATION FACTOR 2"/>
    <property type="match status" value="1"/>
</dbReference>
<dbReference type="InterPro" id="IPR050628">
    <property type="entry name" value="SNF2_RAD54_helicase_TF"/>
</dbReference>
<keyword evidence="8" id="KW-1185">Reference proteome</keyword>